<protein>
    <recommendedName>
        <fullName evidence="1">Crassvirus muzzle protein C-terminal domain-containing protein</fullName>
    </recommendedName>
</protein>
<accession>A0A7U2NEG9</accession>
<dbReference type="Proteomes" id="UP000596329">
    <property type="component" value="Chromosome"/>
</dbReference>
<dbReference type="AlphaFoldDB" id="A0A7U2NEG9"/>
<proteinExistence type="predicted"/>
<dbReference type="EMBL" id="CP059075">
    <property type="protein sequence ID" value="QRE03518.1"/>
    <property type="molecule type" value="Genomic_DNA"/>
</dbReference>
<name>A0A7U2NEG9_FLAPS</name>
<evidence type="ECO:0000313" key="2">
    <source>
        <dbReference type="EMBL" id="QRE03518.1"/>
    </source>
</evidence>
<dbReference type="Pfam" id="PF25729">
    <property type="entry name" value="crAss_MUZ_C"/>
    <property type="match status" value="1"/>
</dbReference>
<evidence type="ECO:0000313" key="3">
    <source>
        <dbReference type="Proteomes" id="UP000596329"/>
    </source>
</evidence>
<organism evidence="2 3">
    <name type="scientific">Flavobacterium psychrophilum</name>
    <dbReference type="NCBI Taxonomy" id="96345"/>
    <lineage>
        <taxon>Bacteria</taxon>
        <taxon>Pseudomonadati</taxon>
        <taxon>Bacteroidota</taxon>
        <taxon>Flavobacteriia</taxon>
        <taxon>Flavobacteriales</taxon>
        <taxon>Flavobacteriaceae</taxon>
        <taxon>Flavobacterium</taxon>
    </lineage>
</organism>
<reference evidence="2 3" key="1">
    <citation type="submission" date="2020-07" db="EMBL/GenBank/DDBJ databases">
        <title>Genomic characterization of Flavobacterium psychrophilum strains.</title>
        <authorList>
            <person name="Castillo D."/>
            <person name="Jorgensen J."/>
            <person name="Middelboe M."/>
        </authorList>
    </citation>
    <scope>NUCLEOTIDE SEQUENCE [LARGE SCALE GENOMIC DNA]</scope>
    <source>
        <strain evidence="2 3">FPS-R7</strain>
    </source>
</reference>
<sequence>MAQETLSYSDNVSGWTAFHSYKPDMLCKLNNRFFSIKDGQLYLHNDRDNDIRNNFYGEQFNSKIVTIINESNSEDKIFKTLVLEGNKAWETKIRTNITESTIKKGEYNHRESRFFAHTRGNEIVGDLHGNMTQGIGVVVSSVGTTITYGSVSELINIGDSLFQLNGAANELIGTITSKTDTTITVNAVITLPVNGYFSFATKNARVEGGNVRGYYAEISLENNDTDATELFSIESNIIKSYV</sequence>
<dbReference type="InterPro" id="IPR057888">
    <property type="entry name" value="crAss_MUZ_C"/>
</dbReference>
<feature type="domain" description="Crassvirus muzzle protein C-terminal" evidence="1">
    <location>
        <begin position="51"/>
        <end position="121"/>
    </location>
</feature>
<evidence type="ECO:0000259" key="1">
    <source>
        <dbReference type="Pfam" id="PF25729"/>
    </source>
</evidence>
<gene>
    <name evidence="2" type="ORF">H0H26_11600</name>
</gene>
<dbReference type="RefSeq" id="WP_203095818.1">
    <property type="nucleotide sequence ID" value="NZ_CP059075.1"/>
</dbReference>